<accession>A0A318ZLR9</accession>
<evidence type="ECO:0000259" key="2">
    <source>
        <dbReference type="Pfam" id="PF10056"/>
    </source>
</evidence>
<evidence type="ECO:0000256" key="1">
    <source>
        <dbReference type="SAM" id="MobiDB-lite"/>
    </source>
</evidence>
<gene>
    <name evidence="3" type="ORF">BP01DRAFT_313665</name>
</gene>
<evidence type="ECO:0000313" key="3">
    <source>
        <dbReference type="EMBL" id="PYH47685.1"/>
    </source>
</evidence>
<reference evidence="3 4" key="1">
    <citation type="submission" date="2016-12" db="EMBL/GenBank/DDBJ databases">
        <title>The genomes of Aspergillus section Nigri reveals drivers in fungal speciation.</title>
        <authorList>
            <consortium name="DOE Joint Genome Institute"/>
            <person name="Vesth T.C."/>
            <person name="Nybo J."/>
            <person name="Theobald S."/>
            <person name="Brandl J."/>
            <person name="Frisvad J.C."/>
            <person name="Nielsen K.F."/>
            <person name="Lyhne E.K."/>
            <person name="Kogle M.E."/>
            <person name="Kuo A."/>
            <person name="Riley R."/>
            <person name="Clum A."/>
            <person name="Nolan M."/>
            <person name="Lipzen A."/>
            <person name="Salamov A."/>
            <person name="Henrissat B."/>
            <person name="Wiebenga A."/>
            <person name="De Vries R.P."/>
            <person name="Grigoriev I.V."/>
            <person name="Mortensen U.H."/>
            <person name="Andersen M.R."/>
            <person name="Baker S.E."/>
        </authorList>
    </citation>
    <scope>NUCLEOTIDE SEQUENCE [LARGE SCALE GENOMIC DNA]</scope>
    <source>
        <strain evidence="3 4">JOP 1030-1</strain>
    </source>
</reference>
<sequence>MARVSGRATSVFARRAPSRNVKKTARKHKVILESVTQEKKKLRSVISFEAKAPPGYTFIPAGNPQLTTACKEVCRKDSLKVFAVSTTPHMHTHNLSQHVHRIGYHFPSAVVARVCMDLGLHLTTTGKAMPFQTVGIDKSRKRANSDASQTTINTEARDVIKDLFPNIPDNDLNQIIKTAFQKGQRKVGTAVELPLARRAQLAVVAHIRHIYTEYDHLLKATSFHEARSVVEEPTLAKLVEWRGDDENGKIVLEDVFREVIVISDDEDSDTEEEAMQSFNRGQSVVVVSSHPRAEELHTNPVTYVASTLREARLDISDEEAPPGFRFVPKIPRNDRLDRRGFSRYQAWDRAINRYRNVTDGANPRKPAGNSPAIQQPLISRRSLQETAGLGSESMFYHVEDRQMLSVPSQMTNDVEISSTAPRRTLANNALDHHLPYALLQATERPYQVNRFSPQSSGPPLDRAQLPQGVNRIIPNDEPANGPVFVSSHRIVSGHPIGQQRRLEHPHSRTISHPEDRALPSIENPFPVEPGRSNCGLVEKLTKRMSGGFAIRSVTPTRLPLREAPRRGIDETVQYQTAKRRRTAVYDLTQTENSRQSFPSAIVGSAHPGEQSALSTYISPGRGSVQENPSLRRNYAAPVVSIYTTDRQPEDKLYPPHTHRVNFREDAIPRRMSFHNIGSAACNTFSSEIPTHYRSPAESRAAPSLRYAIVESRKNEGLAPIQTIGMAENNRGPRVLRRDNNRLRLPEVEETQPDAWSDKNQLYAPASQEMSQRKGHYAEDFVRAIDLSNSEPLEYVPERRLQAIHALDTRPGPGRVDLARGSQHVNQQAEPGLRVLPDLVQANPRGSSTFQRYGVVDDGSQRYRGMQEASISAMRYTDGRYEGAPVLPRDLPELQRYGLRTQEPSYPTYLRESERPRPSIPDGRAIVIVD</sequence>
<dbReference type="Pfam" id="PF10056">
    <property type="entry name" value="DUF2293"/>
    <property type="match status" value="1"/>
</dbReference>
<feature type="domain" description="DUF2293" evidence="2">
    <location>
        <begin position="160"/>
        <end position="242"/>
    </location>
</feature>
<dbReference type="GeneID" id="37073739"/>
<dbReference type="Proteomes" id="UP000248349">
    <property type="component" value="Unassembled WGS sequence"/>
</dbReference>
<protein>
    <recommendedName>
        <fullName evidence="2">DUF2293 domain-containing protein</fullName>
    </recommendedName>
</protein>
<feature type="compositionally biased region" description="Basic residues" evidence="1">
    <location>
        <begin position="16"/>
        <end position="25"/>
    </location>
</feature>
<feature type="region of interest" description="Disordered" evidence="1">
    <location>
        <begin position="496"/>
        <end position="526"/>
    </location>
</feature>
<dbReference type="PANTHER" id="PTHR38113">
    <property type="match status" value="1"/>
</dbReference>
<dbReference type="InterPro" id="IPR018744">
    <property type="entry name" value="DUF2293"/>
</dbReference>
<dbReference type="AlphaFoldDB" id="A0A318ZLR9"/>
<organism evidence="3 4">
    <name type="scientific">Aspergillus saccharolyticus JOP 1030-1</name>
    <dbReference type="NCBI Taxonomy" id="1450539"/>
    <lineage>
        <taxon>Eukaryota</taxon>
        <taxon>Fungi</taxon>
        <taxon>Dikarya</taxon>
        <taxon>Ascomycota</taxon>
        <taxon>Pezizomycotina</taxon>
        <taxon>Eurotiomycetes</taxon>
        <taxon>Eurotiomycetidae</taxon>
        <taxon>Eurotiales</taxon>
        <taxon>Aspergillaceae</taxon>
        <taxon>Aspergillus</taxon>
        <taxon>Aspergillus subgen. Circumdati</taxon>
    </lineage>
</organism>
<evidence type="ECO:0000313" key="4">
    <source>
        <dbReference type="Proteomes" id="UP000248349"/>
    </source>
</evidence>
<dbReference type="OrthoDB" id="5288828at2759"/>
<keyword evidence="4" id="KW-1185">Reference proteome</keyword>
<name>A0A318ZLR9_9EURO</name>
<feature type="region of interest" description="Disordered" evidence="1">
    <location>
        <begin position="357"/>
        <end position="377"/>
    </location>
</feature>
<feature type="compositionally biased region" description="Basic and acidic residues" evidence="1">
    <location>
        <begin position="500"/>
        <end position="517"/>
    </location>
</feature>
<dbReference type="EMBL" id="KZ821223">
    <property type="protein sequence ID" value="PYH47685.1"/>
    <property type="molecule type" value="Genomic_DNA"/>
</dbReference>
<feature type="region of interest" description="Disordered" evidence="1">
    <location>
        <begin position="1"/>
        <end position="25"/>
    </location>
</feature>
<dbReference type="RefSeq" id="XP_025433667.1">
    <property type="nucleotide sequence ID" value="XM_025572511.1"/>
</dbReference>
<proteinExistence type="predicted"/>
<dbReference type="PANTHER" id="PTHR38113:SF1">
    <property type="entry name" value="DUF2293 DOMAIN-CONTAINING PROTEIN"/>
    <property type="match status" value="1"/>
</dbReference>